<comment type="catalytic activity">
    <reaction evidence="8">
        <text>L-aspartate + L-glutamine + ATP + H2O = L-asparagine + L-glutamate + AMP + diphosphate + H(+)</text>
        <dbReference type="Rhea" id="RHEA:12228"/>
        <dbReference type="ChEBI" id="CHEBI:15377"/>
        <dbReference type="ChEBI" id="CHEBI:15378"/>
        <dbReference type="ChEBI" id="CHEBI:29985"/>
        <dbReference type="ChEBI" id="CHEBI:29991"/>
        <dbReference type="ChEBI" id="CHEBI:30616"/>
        <dbReference type="ChEBI" id="CHEBI:33019"/>
        <dbReference type="ChEBI" id="CHEBI:58048"/>
        <dbReference type="ChEBI" id="CHEBI:58359"/>
        <dbReference type="ChEBI" id="CHEBI:456215"/>
        <dbReference type="EC" id="6.3.5.4"/>
    </reaction>
</comment>
<dbReference type="InterPro" id="IPR001962">
    <property type="entry name" value="Asn_synthase"/>
</dbReference>
<evidence type="ECO:0000256" key="2">
    <source>
        <dbReference type="ARBA" id="ARBA00005752"/>
    </source>
</evidence>
<keyword evidence="5" id="KW-0067">ATP-binding</keyword>
<evidence type="ECO:0000256" key="6">
    <source>
        <dbReference type="ARBA" id="ARBA00022888"/>
    </source>
</evidence>
<keyword evidence="6" id="KW-0028">Amino-acid biosynthesis</keyword>
<keyword evidence="10" id="KW-0436">Ligase</keyword>
<dbReference type="GO" id="GO:0004066">
    <property type="term" value="F:asparagine synthase (glutamine-hydrolyzing) activity"/>
    <property type="evidence" value="ECO:0007669"/>
    <property type="project" value="UniProtKB-EC"/>
</dbReference>
<evidence type="ECO:0000256" key="4">
    <source>
        <dbReference type="ARBA" id="ARBA00022741"/>
    </source>
</evidence>
<dbReference type="CDD" id="cd01991">
    <property type="entry name" value="Asn_synthase_B_C"/>
    <property type="match status" value="1"/>
</dbReference>
<dbReference type="Pfam" id="PF13537">
    <property type="entry name" value="GATase_7"/>
    <property type="match status" value="1"/>
</dbReference>
<keyword evidence="4" id="KW-0547">Nucleotide-binding</keyword>
<dbReference type="PANTHER" id="PTHR43284:SF1">
    <property type="entry name" value="ASPARAGINE SYNTHETASE"/>
    <property type="match status" value="1"/>
</dbReference>
<dbReference type="Proteomes" id="UP001595823">
    <property type="component" value="Unassembled WGS sequence"/>
</dbReference>
<evidence type="ECO:0000256" key="1">
    <source>
        <dbReference type="ARBA" id="ARBA00005187"/>
    </source>
</evidence>
<dbReference type="InterPro" id="IPR051786">
    <property type="entry name" value="ASN_synthetase/amidase"/>
</dbReference>
<dbReference type="SUPFAM" id="SSF52402">
    <property type="entry name" value="Adenine nucleotide alpha hydrolases-like"/>
    <property type="match status" value="1"/>
</dbReference>
<dbReference type="RefSeq" id="WP_380618188.1">
    <property type="nucleotide sequence ID" value="NZ_JBHSDK010000005.1"/>
</dbReference>
<dbReference type="NCBIfam" id="TIGR01536">
    <property type="entry name" value="asn_synth_AEB"/>
    <property type="match status" value="1"/>
</dbReference>
<evidence type="ECO:0000256" key="8">
    <source>
        <dbReference type="ARBA" id="ARBA00048741"/>
    </source>
</evidence>
<dbReference type="Gene3D" id="3.60.20.10">
    <property type="entry name" value="Glutamine Phosphoribosylpyrophosphate, subunit 1, domain 1"/>
    <property type="match status" value="1"/>
</dbReference>
<comment type="similarity">
    <text evidence="2">Belongs to the asparagine synthetase family.</text>
</comment>
<evidence type="ECO:0000256" key="5">
    <source>
        <dbReference type="ARBA" id="ARBA00022840"/>
    </source>
</evidence>
<proteinExistence type="inferred from homology"/>
<dbReference type="CDD" id="cd00712">
    <property type="entry name" value="AsnB"/>
    <property type="match status" value="1"/>
</dbReference>
<dbReference type="Pfam" id="PF00733">
    <property type="entry name" value="Asn_synthase"/>
    <property type="match status" value="1"/>
</dbReference>
<name>A0ABV8TVI7_9ACTN</name>
<accession>A0ABV8TVI7</accession>
<comment type="caution">
    <text evidence="10">The sequence shown here is derived from an EMBL/GenBank/DDBJ whole genome shotgun (WGS) entry which is preliminary data.</text>
</comment>
<keyword evidence="6" id="KW-0061">Asparagine biosynthesis</keyword>
<evidence type="ECO:0000259" key="9">
    <source>
        <dbReference type="PROSITE" id="PS51278"/>
    </source>
</evidence>
<dbReference type="InterPro" id="IPR014729">
    <property type="entry name" value="Rossmann-like_a/b/a_fold"/>
</dbReference>
<dbReference type="PANTHER" id="PTHR43284">
    <property type="entry name" value="ASPARAGINE SYNTHETASE (GLUTAMINE-HYDROLYZING)"/>
    <property type="match status" value="1"/>
</dbReference>
<evidence type="ECO:0000313" key="10">
    <source>
        <dbReference type="EMBL" id="MFC4334428.1"/>
    </source>
</evidence>
<dbReference type="PIRSF" id="PIRSF001589">
    <property type="entry name" value="Asn_synthetase_glu-h"/>
    <property type="match status" value="1"/>
</dbReference>
<comment type="pathway">
    <text evidence="1">Amino-acid biosynthesis; L-asparagine biosynthesis; L-asparagine from L-aspartate (L-Gln route): step 1/1.</text>
</comment>
<sequence>MCGFVVKIGKDAPSDRVRLEQNLELIHHRGPTESGLSETEDSVLWGFKRLSIIDLDSSHQPMSRKDGKYNITFNGEIYNYLELRQELMERHGVEFETKGDTEVILAGYEVWGPDVLQRLRGMFAFVIYDRDANLCFVARDQFGIKPLYYQQEGESIWFSSEKKALPGRADRSTVDVENVGHYVTFQYPPEPGTMHSTIKRLEAGHYALFRPGTTMRPQRFFRPMFHPKPVGNVELLYDEIAEALRESVRIHMRSDVPVGALLSSGIDSTAIVALSREINPHILTFTAFFEGLDSDPNQPDELAVAQQSATELGVKNIPAPVSFHNVMAELPRIVWHLDDPVADPAIVPLYFVTKTAAENVTVALGGEGADELFGGYTIYHEPHSLKSISRLPRGAKSTLAKVSNALPDGVKGKSFLERGTMELEDRFIGNAKIFTGDEKQSILRYPAPSYRQITDPLWEETAHLDPTSRMQYVDLHTWMRGDILVKGDRMSMAHSLELRVPFLDKGVWAVAEKIPVEHRLRGVQTKVAMRQAMKRIVPQAIVERPKMGFPTPYRQWLAGPMFEWVDQLFAQSQAGHLLNLEYARTLLREHREGKGDHARKVWAVMVFCIWYSQLDARTQGTQPQYNAGM</sequence>
<dbReference type="Gene3D" id="3.40.50.620">
    <property type="entry name" value="HUPs"/>
    <property type="match status" value="1"/>
</dbReference>
<protein>
    <recommendedName>
        <fullName evidence="3">asparagine synthase (glutamine-hydrolyzing)</fullName>
        <ecNumber evidence="3">6.3.5.4</ecNumber>
    </recommendedName>
</protein>
<keyword evidence="7" id="KW-0315">Glutamine amidotransferase</keyword>
<evidence type="ECO:0000256" key="7">
    <source>
        <dbReference type="ARBA" id="ARBA00022962"/>
    </source>
</evidence>
<dbReference type="InterPro" id="IPR006426">
    <property type="entry name" value="Asn_synth_AEB"/>
</dbReference>
<evidence type="ECO:0000313" key="11">
    <source>
        <dbReference type="Proteomes" id="UP001595823"/>
    </source>
</evidence>
<reference evidence="11" key="1">
    <citation type="journal article" date="2019" name="Int. J. Syst. Evol. Microbiol.">
        <title>The Global Catalogue of Microorganisms (GCM) 10K type strain sequencing project: providing services to taxonomists for standard genome sequencing and annotation.</title>
        <authorList>
            <consortium name="The Broad Institute Genomics Platform"/>
            <consortium name="The Broad Institute Genome Sequencing Center for Infectious Disease"/>
            <person name="Wu L."/>
            <person name="Ma J."/>
        </authorList>
    </citation>
    <scope>NUCLEOTIDE SEQUENCE [LARGE SCALE GENOMIC DNA]</scope>
    <source>
        <strain evidence="11">IBRC-M 10908</strain>
    </source>
</reference>
<gene>
    <name evidence="10" type="primary">asnB</name>
    <name evidence="10" type="ORF">ACFPET_04355</name>
</gene>
<dbReference type="EMBL" id="JBHSDK010000005">
    <property type="protein sequence ID" value="MFC4334428.1"/>
    <property type="molecule type" value="Genomic_DNA"/>
</dbReference>
<dbReference type="EC" id="6.3.5.4" evidence="3"/>
<dbReference type="InterPro" id="IPR033738">
    <property type="entry name" value="AsnB_N"/>
</dbReference>
<feature type="domain" description="Glutamine amidotransferase type-2" evidence="9">
    <location>
        <begin position="2"/>
        <end position="212"/>
    </location>
</feature>
<dbReference type="InterPro" id="IPR029055">
    <property type="entry name" value="Ntn_hydrolases_N"/>
</dbReference>
<dbReference type="SUPFAM" id="SSF56235">
    <property type="entry name" value="N-terminal nucleophile aminohydrolases (Ntn hydrolases)"/>
    <property type="match status" value="1"/>
</dbReference>
<dbReference type="InterPro" id="IPR017932">
    <property type="entry name" value="GATase_2_dom"/>
</dbReference>
<keyword evidence="11" id="KW-1185">Reference proteome</keyword>
<organism evidence="10 11">
    <name type="scientific">Salininema proteolyticum</name>
    <dbReference type="NCBI Taxonomy" id="1607685"/>
    <lineage>
        <taxon>Bacteria</taxon>
        <taxon>Bacillati</taxon>
        <taxon>Actinomycetota</taxon>
        <taxon>Actinomycetes</taxon>
        <taxon>Glycomycetales</taxon>
        <taxon>Glycomycetaceae</taxon>
        <taxon>Salininema</taxon>
    </lineage>
</organism>
<evidence type="ECO:0000256" key="3">
    <source>
        <dbReference type="ARBA" id="ARBA00012737"/>
    </source>
</evidence>
<dbReference type="PROSITE" id="PS51278">
    <property type="entry name" value="GATASE_TYPE_2"/>
    <property type="match status" value="1"/>
</dbReference>